<dbReference type="Pfam" id="PF13516">
    <property type="entry name" value="LRR_6"/>
    <property type="match status" value="1"/>
</dbReference>
<keyword evidence="2" id="KW-0732">Signal</keyword>
<dbReference type="InterPro" id="IPR043504">
    <property type="entry name" value="Peptidase_S1_PA_chymotrypsin"/>
</dbReference>
<keyword evidence="3" id="KW-0677">Repeat</keyword>
<keyword evidence="4 5" id="KW-1015">Disulfide bond</keyword>
<dbReference type="SMART" id="SM00020">
    <property type="entry name" value="Tryp_SPc"/>
    <property type="match status" value="1"/>
</dbReference>
<dbReference type="Pfam" id="PF00089">
    <property type="entry name" value="Trypsin"/>
    <property type="match status" value="1"/>
</dbReference>
<protein>
    <submittedName>
        <fullName evidence="8">Uncharacterized protein</fullName>
    </submittedName>
</protein>
<dbReference type="InterPro" id="IPR001611">
    <property type="entry name" value="Leu-rich_rpt"/>
</dbReference>
<feature type="disulfide bond" evidence="5">
    <location>
        <begin position="272"/>
        <end position="315"/>
    </location>
</feature>
<keyword evidence="5" id="KW-0768">Sushi</keyword>
<dbReference type="SUPFAM" id="SSF50494">
    <property type="entry name" value="Trypsin-like serine proteases"/>
    <property type="match status" value="1"/>
</dbReference>
<dbReference type="GO" id="GO:0005615">
    <property type="term" value="C:extracellular space"/>
    <property type="evidence" value="ECO:0007669"/>
    <property type="project" value="TreeGrafter"/>
</dbReference>
<evidence type="ECO:0000313" key="9">
    <source>
        <dbReference type="Proteomes" id="UP000677054"/>
    </source>
</evidence>
<dbReference type="SMART" id="SM00365">
    <property type="entry name" value="LRR_SD22"/>
    <property type="match status" value="4"/>
</dbReference>
<keyword evidence="1" id="KW-0433">Leucine-rich repeat</keyword>
<dbReference type="GO" id="GO:0006508">
    <property type="term" value="P:proteolysis"/>
    <property type="evidence" value="ECO:0007669"/>
    <property type="project" value="InterPro"/>
</dbReference>
<evidence type="ECO:0000256" key="5">
    <source>
        <dbReference type="PROSITE-ProRule" id="PRU00302"/>
    </source>
</evidence>
<feature type="domain" description="Sushi" evidence="7">
    <location>
        <begin position="270"/>
        <end position="330"/>
    </location>
</feature>
<dbReference type="InterPro" id="IPR001254">
    <property type="entry name" value="Trypsin_dom"/>
</dbReference>
<dbReference type="CDD" id="cd00033">
    <property type="entry name" value="CCP"/>
    <property type="match status" value="1"/>
</dbReference>
<dbReference type="SMART" id="SM00032">
    <property type="entry name" value="CCP"/>
    <property type="match status" value="1"/>
</dbReference>
<sequence length="579" mass="64871">MSRLLPNFKGFTFAHLSLTSVPAFKSDSLEELNLGDNKITNVEFHKWATPKLRVLKLYSNSLTSVPAFQSDSLEEIDLELNNMLDMEFDKLPNPKFWFQSFPSSSLTSVPAFKSDSLEELYLGNNKITNLEFDKWATPKLRILSLPSNSLTSVPAFKSDTLEEFDLSENKITNAEFDKWATPKLRKVSLNGNSLTSVPAFKSDSLEELDLSENKITKVEFDKWATPKLRKLSLNGNSLTSVPAFKCDSVQVGTTGCGPPPRIKYGRYIVLSCSNDKRSSENGTECIQDGKYLVGSKVNYKCMPYFILRGPRVRTCRVNETWTGPDPLCEPGLFLLRIRWNDIYNLYNDGITGGFSCALDCGRNENPVAFATRLASGGKVAVPEEWPWQTAIYDDDADVKDIICGGALIGRQWVLTAAHCVADDDGTIRNVDDFFVYLGKQFRNISMDDDLVQRMKVTQIIVHDKYTGWESDIALLKLHDSANLTKRVQLICLPSHDELSDQFLDGGGDNFGSSHRGYMPSLAVLRGNTPIRIAHCSERSPGIGEEVYLIVCRPLRPRRDGCPPPSMKLMAKLPRVIEDQ</sequence>
<dbReference type="InterPro" id="IPR032675">
    <property type="entry name" value="LRR_dom_sf"/>
</dbReference>
<dbReference type="EMBL" id="CAJPEV010000691">
    <property type="protein sequence ID" value="CAG0887676.1"/>
    <property type="molecule type" value="Genomic_DNA"/>
</dbReference>
<dbReference type="InterPro" id="IPR003591">
    <property type="entry name" value="Leu-rich_rpt_typical-subtyp"/>
</dbReference>
<dbReference type="InterPro" id="IPR000436">
    <property type="entry name" value="Sushi_SCR_CCP_dom"/>
</dbReference>
<dbReference type="InterPro" id="IPR009003">
    <property type="entry name" value="Peptidase_S1_PA"/>
</dbReference>
<dbReference type="PANTHER" id="PTHR24373">
    <property type="entry name" value="SLIT RELATED LEUCINE-RICH REPEAT NEURONAL PROTEIN"/>
    <property type="match status" value="1"/>
</dbReference>
<dbReference type="PANTHER" id="PTHR24373:SF370">
    <property type="entry name" value="FISH-LIPS, ISOFORM E"/>
    <property type="match status" value="1"/>
</dbReference>
<dbReference type="SMART" id="SM00364">
    <property type="entry name" value="LRR_BAC"/>
    <property type="match status" value="7"/>
</dbReference>
<dbReference type="Pfam" id="PF00084">
    <property type="entry name" value="Sushi"/>
    <property type="match status" value="1"/>
</dbReference>
<dbReference type="PRINTS" id="PR00722">
    <property type="entry name" value="CHYMOTRYPSIN"/>
</dbReference>
<dbReference type="SMART" id="SM00369">
    <property type="entry name" value="LRR_TYP"/>
    <property type="match status" value="6"/>
</dbReference>
<dbReference type="FunFam" id="2.40.10.10:FF:000068">
    <property type="entry name" value="transmembrane protease serine 2"/>
    <property type="match status" value="1"/>
</dbReference>
<reference evidence="8" key="1">
    <citation type="submission" date="2020-11" db="EMBL/GenBank/DDBJ databases">
        <authorList>
            <person name="Tran Van P."/>
        </authorList>
    </citation>
    <scope>NUCLEOTIDE SEQUENCE</scope>
</reference>
<dbReference type="Gene3D" id="2.10.70.10">
    <property type="entry name" value="Complement Module, domain 1"/>
    <property type="match status" value="1"/>
</dbReference>
<organism evidence="8">
    <name type="scientific">Darwinula stevensoni</name>
    <dbReference type="NCBI Taxonomy" id="69355"/>
    <lineage>
        <taxon>Eukaryota</taxon>
        <taxon>Metazoa</taxon>
        <taxon>Ecdysozoa</taxon>
        <taxon>Arthropoda</taxon>
        <taxon>Crustacea</taxon>
        <taxon>Oligostraca</taxon>
        <taxon>Ostracoda</taxon>
        <taxon>Podocopa</taxon>
        <taxon>Podocopida</taxon>
        <taxon>Darwinulocopina</taxon>
        <taxon>Darwinuloidea</taxon>
        <taxon>Darwinulidae</taxon>
        <taxon>Darwinula</taxon>
    </lineage>
</organism>
<feature type="disulfide bond" evidence="5">
    <location>
        <begin position="301"/>
        <end position="328"/>
    </location>
</feature>
<dbReference type="InterPro" id="IPR050328">
    <property type="entry name" value="Dev_Immune_Receptor"/>
</dbReference>
<dbReference type="PROSITE" id="PS50923">
    <property type="entry name" value="SUSHI"/>
    <property type="match status" value="1"/>
</dbReference>
<dbReference type="Pfam" id="PF13855">
    <property type="entry name" value="LRR_8"/>
    <property type="match status" value="1"/>
</dbReference>
<dbReference type="PROSITE" id="PS51450">
    <property type="entry name" value="LRR"/>
    <property type="match status" value="2"/>
</dbReference>
<dbReference type="OrthoDB" id="676979at2759"/>
<name>A0A7R8X623_9CRUS</name>
<dbReference type="AlphaFoldDB" id="A0A7R8X623"/>
<accession>A0A7R8X623</accession>
<feature type="domain" description="Peptidase S1" evidence="6">
    <location>
        <begin position="374"/>
        <end position="505"/>
    </location>
</feature>
<dbReference type="PROSITE" id="PS50240">
    <property type="entry name" value="TRYPSIN_DOM"/>
    <property type="match status" value="1"/>
</dbReference>
<dbReference type="SUPFAM" id="SSF52058">
    <property type="entry name" value="L domain-like"/>
    <property type="match status" value="1"/>
</dbReference>
<dbReference type="InterPro" id="IPR035976">
    <property type="entry name" value="Sushi/SCR/CCP_sf"/>
</dbReference>
<proteinExistence type="predicted"/>
<dbReference type="GO" id="GO:0004252">
    <property type="term" value="F:serine-type endopeptidase activity"/>
    <property type="evidence" value="ECO:0007669"/>
    <property type="project" value="InterPro"/>
</dbReference>
<evidence type="ECO:0000259" key="7">
    <source>
        <dbReference type="PROSITE" id="PS50923"/>
    </source>
</evidence>
<dbReference type="EMBL" id="LR900208">
    <property type="protein sequence ID" value="CAD7244709.1"/>
    <property type="molecule type" value="Genomic_DNA"/>
</dbReference>
<gene>
    <name evidence="8" type="ORF">DSTB1V02_LOCUS4596</name>
</gene>
<evidence type="ECO:0000256" key="1">
    <source>
        <dbReference type="ARBA" id="ARBA00022614"/>
    </source>
</evidence>
<dbReference type="SUPFAM" id="SSF57535">
    <property type="entry name" value="Complement control module/SCR domain"/>
    <property type="match status" value="1"/>
</dbReference>
<keyword evidence="9" id="KW-1185">Reference proteome</keyword>
<dbReference type="InterPro" id="IPR001314">
    <property type="entry name" value="Peptidase_S1A"/>
</dbReference>
<dbReference type="GO" id="GO:0031012">
    <property type="term" value="C:extracellular matrix"/>
    <property type="evidence" value="ECO:0007669"/>
    <property type="project" value="TreeGrafter"/>
</dbReference>
<evidence type="ECO:0000313" key="8">
    <source>
        <dbReference type="EMBL" id="CAD7244709.1"/>
    </source>
</evidence>
<dbReference type="Proteomes" id="UP000677054">
    <property type="component" value="Unassembled WGS sequence"/>
</dbReference>
<evidence type="ECO:0000256" key="4">
    <source>
        <dbReference type="ARBA" id="ARBA00023157"/>
    </source>
</evidence>
<dbReference type="PROSITE" id="PS00134">
    <property type="entry name" value="TRYPSIN_HIS"/>
    <property type="match status" value="1"/>
</dbReference>
<dbReference type="Gene3D" id="3.80.10.10">
    <property type="entry name" value="Ribonuclease Inhibitor"/>
    <property type="match status" value="1"/>
</dbReference>
<evidence type="ECO:0000256" key="2">
    <source>
        <dbReference type="ARBA" id="ARBA00022729"/>
    </source>
</evidence>
<dbReference type="InterPro" id="IPR018114">
    <property type="entry name" value="TRYPSIN_HIS"/>
</dbReference>
<evidence type="ECO:0000259" key="6">
    <source>
        <dbReference type="PROSITE" id="PS50240"/>
    </source>
</evidence>
<evidence type="ECO:0000256" key="3">
    <source>
        <dbReference type="ARBA" id="ARBA00022737"/>
    </source>
</evidence>
<dbReference type="Gene3D" id="2.40.10.10">
    <property type="entry name" value="Trypsin-like serine proteases"/>
    <property type="match status" value="1"/>
</dbReference>